<feature type="chain" id="PRO_5021399360" evidence="2">
    <location>
        <begin position="21"/>
        <end position="182"/>
    </location>
</feature>
<dbReference type="InParanoid" id="A0A4W3H032"/>
<keyword evidence="2" id="KW-0732">Signal</keyword>
<reference evidence="3" key="5">
    <citation type="submission" date="2025-09" db="UniProtKB">
        <authorList>
            <consortium name="Ensembl"/>
        </authorList>
    </citation>
    <scope>IDENTIFICATION</scope>
</reference>
<dbReference type="AlphaFoldDB" id="A0A4W3H032"/>
<name>A0A4W3H032_CALMI</name>
<accession>A0A4W3H032</accession>
<reference evidence="4" key="1">
    <citation type="journal article" date="2006" name="Science">
        <title>Ancient noncoding elements conserved in the human genome.</title>
        <authorList>
            <person name="Venkatesh B."/>
            <person name="Kirkness E.F."/>
            <person name="Loh Y.H."/>
            <person name="Halpern A.L."/>
            <person name="Lee A.P."/>
            <person name="Johnson J."/>
            <person name="Dandona N."/>
            <person name="Viswanathan L.D."/>
            <person name="Tay A."/>
            <person name="Venter J.C."/>
            <person name="Strausberg R.L."/>
            <person name="Brenner S."/>
        </authorList>
    </citation>
    <scope>NUCLEOTIDE SEQUENCE [LARGE SCALE GENOMIC DNA]</scope>
</reference>
<evidence type="ECO:0000256" key="1">
    <source>
        <dbReference type="SAM" id="MobiDB-lite"/>
    </source>
</evidence>
<sequence length="182" mass="18995">CVCVCGCLSVGVCLWVCVCGCVTRLGRCGLSSVTWAWAWTPASSSASSSAAARVSGWCRASRALSSSSATAAAVGKPRSGKRWLMAALLGGGGLGLGFGLQRAEMSSSSSSSSVVVEEEKKKEEEEGSVPGEEELLRGFMSRPVTDLKRLTRSPGDPRAAMELLIMEVQGDVCRALSRLEGE</sequence>
<dbReference type="Ensembl" id="ENSCMIT00000003611.1">
    <property type="protein sequence ID" value="ENSCMIP00000003474.1"/>
    <property type="gene ID" value="ENSCMIG00000002098.1"/>
</dbReference>
<proteinExistence type="predicted"/>
<organism evidence="3 4">
    <name type="scientific">Callorhinchus milii</name>
    <name type="common">Ghost shark</name>
    <dbReference type="NCBI Taxonomy" id="7868"/>
    <lineage>
        <taxon>Eukaryota</taxon>
        <taxon>Metazoa</taxon>
        <taxon>Chordata</taxon>
        <taxon>Craniata</taxon>
        <taxon>Vertebrata</taxon>
        <taxon>Chondrichthyes</taxon>
        <taxon>Holocephali</taxon>
        <taxon>Chimaeriformes</taxon>
        <taxon>Callorhinchidae</taxon>
        <taxon>Callorhinchus</taxon>
    </lineage>
</organism>
<evidence type="ECO:0000313" key="3">
    <source>
        <dbReference type="Ensembl" id="ENSCMIP00000003474.1"/>
    </source>
</evidence>
<reference evidence="3" key="4">
    <citation type="submission" date="2025-08" db="UniProtKB">
        <authorList>
            <consortium name="Ensembl"/>
        </authorList>
    </citation>
    <scope>IDENTIFICATION</scope>
</reference>
<feature type="region of interest" description="Disordered" evidence="1">
    <location>
        <begin position="109"/>
        <end position="137"/>
    </location>
</feature>
<evidence type="ECO:0000256" key="2">
    <source>
        <dbReference type="SAM" id="SignalP"/>
    </source>
</evidence>
<feature type="signal peptide" evidence="2">
    <location>
        <begin position="1"/>
        <end position="20"/>
    </location>
</feature>
<keyword evidence="4" id="KW-1185">Reference proteome</keyword>
<reference evidence="4" key="2">
    <citation type="journal article" date="2007" name="PLoS Biol.">
        <title>Survey sequencing and comparative analysis of the elephant shark (Callorhinchus milii) genome.</title>
        <authorList>
            <person name="Venkatesh B."/>
            <person name="Kirkness E.F."/>
            <person name="Loh Y.H."/>
            <person name="Halpern A.L."/>
            <person name="Lee A.P."/>
            <person name="Johnson J."/>
            <person name="Dandona N."/>
            <person name="Viswanathan L.D."/>
            <person name="Tay A."/>
            <person name="Venter J.C."/>
            <person name="Strausberg R.L."/>
            <person name="Brenner S."/>
        </authorList>
    </citation>
    <scope>NUCLEOTIDE SEQUENCE [LARGE SCALE GENOMIC DNA]</scope>
</reference>
<reference evidence="4" key="3">
    <citation type="journal article" date="2014" name="Nature">
        <title>Elephant shark genome provides unique insights into gnathostome evolution.</title>
        <authorList>
            <consortium name="International Elephant Shark Genome Sequencing Consortium"/>
            <person name="Venkatesh B."/>
            <person name="Lee A.P."/>
            <person name="Ravi V."/>
            <person name="Maurya A.K."/>
            <person name="Lian M.M."/>
            <person name="Swann J.B."/>
            <person name="Ohta Y."/>
            <person name="Flajnik M.F."/>
            <person name="Sutoh Y."/>
            <person name="Kasahara M."/>
            <person name="Hoon S."/>
            <person name="Gangu V."/>
            <person name="Roy S.W."/>
            <person name="Irimia M."/>
            <person name="Korzh V."/>
            <person name="Kondrychyn I."/>
            <person name="Lim Z.W."/>
            <person name="Tay B.H."/>
            <person name="Tohari S."/>
            <person name="Kong K.W."/>
            <person name="Ho S."/>
            <person name="Lorente-Galdos B."/>
            <person name="Quilez J."/>
            <person name="Marques-Bonet T."/>
            <person name="Raney B.J."/>
            <person name="Ingham P.W."/>
            <person name="Tay A."/>
            <person name="Hillier L.W."/>
            <person name="Minx P."/>
            <person name="Boehm T."/>
            <person name="Wilson R.K."/>
            <person name="Brenner S."/>
            <person name="Warren W.C."/>
        </authorList>
    </citation>
    <scope>NUCLEOTIDE SEQUENCE [LARGE SCALE GENOMIC DNA]</scope>
</reference>
<dbReference type="STRING" id="7868.ENSCMIP00000003474"/>
<evidence type="ECO:0000313" key="4">
    <source>
        <dbReference type="Proteomes" id="UP000314986"/>
    </source>
</evidence>
<protein>
    <submittedName>
        <fullName evidence="3">Uncharacterized protein</fullName>
    </submittedName>
</protein>
<dbReference type="Proteomes" id="UP000314986">
    <property type="component" value="Unassembled WGS sequence"/>
</dbReference>